<feature type="transmembrane region" description="Helical" evidence="1">
    <location>
        <begin position="155"/>
        <end position="177"/>
    </location>
</feature>
<dbReference type="EMBL" id="JAHXPT010000013">
    <property type="protein sequence ID" value="MBW6411293.1"/>
    <property type="molecule type" value="Genomic_DNA"/>
</dbReference>
<name>A0ABS7ARJ9_9CLOT</name>
<feature type="transmembrane region" description="Helical" evidence="1">
    <location>
        <begin position="6"/>
        <end position="24"/>
    </location>
</feature>
<keyword evidence="1" id="KW-0472">Membrane</keyword>
<reference evidence="2 3" key="1">
    <citation type="submission" date="2021-07" db="EMBL/GenBank/DDBJ databases">
        <title>Clostridium weizhouense sp. nov., an anaerobic bacterium isolated from activated sludge of Petroleum wastewater.</title>
        <authorList>
            <person name="Li Q."/>
        </authorList>
    </citation>
    <scope>NUCLEOTIDE SEQUENCE [LARGE SCALE GENOMIC DNA]</scope>
    <source>
        <strain evidence="2 3">YB-6</strain>
    </source>
</reference>
<feature type="transmembrane region" description="Helical" evidence="1">
    <location>
        <begin position="36"/>
        <end position="59"/>
    </location>
</feature>
<protein>
    <submittedName>
        <fullName evidence="2">Uncharacterized protein</fullName>
    </submittedName>
</protein>
<comment type="caution">
    <text evidence="2">The sequence shown here is derived from an EMBL/GenBank/DDBJ whole genome shotgun (WGS) entry which is preliminary data.</text>
</comment>
<evidence type="ECO:0000313" key="2">
    <source>
        <dbReference type="EMBL" id="MBW6411293.1"/>
    </source>
</evidence>
<dbReference type="Proteomes" id="UP001519921">
    <property type="component" value="Unassembled WGS sequence"/>
</dbReference>
<feature type="transmembrane region" description="Helical" evidence="1">
    <location>
        <begin position="71"/>
        <end position="97"/>
    </location>
</feature>
<feature type="transmembrane region" description="Helical" evidence="1">
    <location>
        <begin position="129"/>
        <end position="149"/>
    </location>
</feature>
<dbReference type="RefSeq" id="WP_219780761.1">
    <property type="nucleotide sequence ID" value="NZ_JAHXPT010000013.1"/>
</dbReference>
<keyword evidence="1" id="KW-1133">Transmembrane helix</keyword>
<evidence type="ECO:0000256" key="1">
    <source>
        <dbReference type="SAM" id="Phobius"/>
    </source>
</evidence>
<proteinExistence type="predicted"/>
<organism evidence="2 3">
    <name type="scientific">Clostridium weizhouense</name>
    <dbReference type="NCBI Taxonomy" id="2859781"/>
    <lineage>
        <taxon>Bacteria</taxon>
        <taxon>Bacillati</taxon>
        <taxon>Bacillota</taxon>
        <taxon>Clostridia</taxon>
        <taxon>Eubacteriales</taxon>
        <taxon>Clostridiaceae</taxon>
        <taxon>Clostridium</taxon>
    </lineage>
</organism>
<keyword evidence="3" id="KW-1185">Reference proteome</keyword>
<keyword evidence="1" id="KW-0812">Transmembrane</keyword>
<gene>
    <name evidence="2" type="ORF">KYD98_14460</name>
</gene>
<sequence length="183" mass="21395">MYYFNFILLAIILSFLTIYVYNIFSLKTAGKENLKISSFFILFSLPIALFILIIMSLFLKLANWTLPVNISAYKIFIISFVSVFIIFIGEFIIKIFLSSTISRYLNRKYKNNTLSEHQMLEIISDKHRIIEIFKIILMFLVSSVVYSILFNLLNLVSSISLIIISSLLTSIIYFFMFRSKKII</sequence>
<accession>A0ABS7ARJ9</accession>
<evidence type="ECO:0000313" key="3">
    <source>
        <dbReference type="Proteomes" id="UP001519921"/>
    </source>
</evidence>